<dbReference type="EMBL" id="JAAQPH010000002">
    <property type="protein sequence ID" value="NIA67669.1"/>
    <property type="molecule type" value="Genomic_DNA"/>
</dbReference>
<dbReference type="Pfam" id="PF00126">
    <property type="entry name" value="HTH_1"/>
    <property type="match status" value="1"/>
</dbReference>
<feature type="domain" description="HTH lysR-type" evidence="5">
    <location>
        <begin position="9"/>
        <end position="66"/>
    </location>
</feature>
<dbReference type="GO" id="GO:0043565">
    <property type="term" value="F:sequence-specific DNA binding"/>
    <property type="evidence" value="ECO:0007669"/>
    <property type="project" value="TreeGrafter"/>
</dbReference>
<keyword evidence="2" id="KW-0805">Transcription regulation</keyword>
<protein>
    <submittedName>
        <fullName evidence="6">LysR family transcriptional regulator</fullName>
    </submittedName>
</protein>
<dbReference type="PANTHER" id="PTHR30537">
    <property type="entry name" value="HTH-TYPE TRANSCRIPTIONAL REGULATOR"/>
    <property type="match status" value="1"/>
</dbReference>
<dbReference type="PROSITE" id="PS50931">
    <property type="entry name" value="HTH_LYSR"/>
    <property type="match status" value="1"/>
</dbReference>
<dbReference type="InterPro" id="IPR036388">
    <property type="entry name" value="WH-like_DNA-bd_sf"/>
</dbReference>
<dbReference type="PANTHER" id="PTHR30537:SF74">
    <property type="entry name" value="HTH-TYPE TRANSCRIPTIONAL REGULATOR TRPI"/>
    <property type="match status" value="1"/>
</dbReference>
<dbReference type="Pfam" id="PF03466">
    <property type="entry name" value="LysR_substrate"/>
    <property type="match status" value="1"/>
</dbReference>
<evidence type="ECO:0000313" key="7">
    <source>
        <dbReference type="Proteomes" id="UP000761264"/>
    </source>
</evidence>
<organism evidence="6 7">
    <name type="scientific">Pelagibius litoralis</name>
    <dbReference type="NCBI Taxonomy" id="374515"/>
    <lineage>
        <taxon>Bacteria</taxon>
        <taxon>Pseudomonadati</taxon>
        <taxon>Pseudomonadota</taxon>
        <taxon>Alphaproteobacteria</taxon>
        <taxon>Rhodospirillales</taxon>
        <taxon>Rhodovibrionaceae</taxon>
        <taxon>Pelagibius</taxon>
    </lineage>
</organism>
<accession>A0A967EVC9</accession>
<evidence type="ECO:0000313" key="6">
    <source>
        <dbReference type="EMBL" id="NIA67669.1"/>
    </source>
</evidence>
<comment type="similarity">
    <text evidence="1">Belongs to the LysR transcriptional regulatory family.</text>
</comment>
<name>A0A967EVC9_9PROT</name>
<evidence type="ECO:0000256" key="2">
    <source>
        <dbReference type="ARBA" id="ARBA00023015"/>
    </source>
</evidence>
<dbReference type="PRINTS" id="PR00039">
    <property type="entry name" value="HTHLYSR"/>
</dbReference>
<dbReference type="InterPro" id="IPR036390">
    <property type="entry name" value="WH_DNA-bd_sf"/>
</dbReference>
<evidence type="ECO:0000259" key="5">
    <source>
        <dbReference type="PROSITE" id="PS50931"/>
    </source>
</evidence>
<keyword evidence="4" id="KW-0804">Transcription</keyword>
<evidence type="ECO:0000256" key="1">
    <source>
        <dbReference type="ARBA" id="ARBA00009437"/>
    </source>
</evidence>
<dbReference type="InterPro" id="IPR000847">
    <property type="entry name" value="LysR_HTH_N"/>
</dbReference>
<dbReference type="GO" id="GO:0003700">
    <property type="term" value="F:DNA-binding transcription factor activity"/>
    <property type="evidence" value="ECO:0007669"/>
    <property type="project" value="InterPro"/>
</dbReference>
<dbReference type="Proteomes" id="UP000761264">
    <property type="component" value="Unassembled WGS sequence"/>
</dbReference>
<dbReference type="Gene3D" id="3.40.190.10">
    <property type="entry name" value="Periplasmic binding protein-like II"/>
    <property type="match status" value="2"/>
</dbReference>
<dbReference type="SUPFAM" id="SSF53850">
    <property type="entry name" value="Periplasmic binding protein-like II"/>
    <property type="match status" value="1"/>
</dbReference>
<proteinExistence type="inferred from homology"/>
<reference evidence="6" key="1">
    <citation type="submission" date="2020-03" db="EMBL/GenBank/DDBJ databases">
        <title>Genome of Pelagibius litoralis DSM 21314T.</title>
        <authorList>
            <person name="Wang G."/>
        </authorList>
    </citation>
    <scope>NUCLEOTIDE SEQUENCE</scope>
    <source>
        <strain evidence="6">DSM 21314</strain>
    </source>
</reference>
<dbReference type="FunFam" id="1.10.10.10:FF:000038">
    <property type="entry name" value="Glycine cleavage system transcriptional activator"/>
    <property type="match status" value="1"/>
</dbReference>
<dbReference type="GO" id="GO:0006351">
    <property type="term" value="P:DNA-templated transcription"/>
    <property type="evidence" value="ECO:0007669"/>
    <property type="project" value="TreeGrafter"/>
</dbReference>
<evidence type="ECO:0000256" key="4">
    <source>
        <dbReference type="ARBA" id="ARBA00023163"/>
    </source>
</evidence>
<evidence type="ECO:0000256" key="3">
    <source>
        <dbReference type="ARBA" id="ARBA00023125"/>
    </source>
</evidence>
<keyword evidence="7" id="KW-1185">Reference proteome</keyword>
<dbReference type="AlphaFoldDB" id="A0A967EVC9"/>
<dbReference type="InterPro" id="IPR058163">
    <property type="entry name" value="LysR-type_TF_proteobact-type"/>
</dbReference>
<gene>
    <name evidence="6" type="ORF">HBA54_03615</name>
</gene>
<dbReference type="SUPFAM" id="SSF46785">
    <property type="entry name" value="Winged helix' DNA-binding domain"/>
    <property type="match status" value="1"/>
</dbReference>
<dbReference type="InterPro" id="IPR005119">
    <property type="entry name" value="LysR_subst-bd"/>
</dbReference>
<keyword evidence="3" id="KW-0238">DNA-binding</keyword>
<sequence>MNKLGKALPPLACLLPFEAAARLGSFTLAAEELHVTQAAVSRQIRALEEDLGVRLFERRHRAVFLTPAGEDFSRRVSASLETIAAGAGELRGQRRGGEVILFAELCYAFYWLMPRLCAFNQQHPRIDVRVTASTRPVGLSDDDFDIALQTTGRASGAHLLAFTASDEVFPVCSPDYLEGRRSPLLLKDLPDHRLLHHRVDPQDWLEWDEWLEKAGQKVRVGHRGSVFDSYPVMVQAVVGGHGIGLGWQRSTDQLLESGQLVRPFKESVFRKAELSIYRNRKHKLRPETKALLTWLKEELT</sequence>
<comment type="caution">
    <text evidence="6">The sequence shown here is derived from an EMBL/GenBank/DDBJ whole genome shotgun (WGS) entry which is preliminary data.</text>
</comment>
<dbReference type="Gene3D" id="1.10.10.10">
    <property type="entry name" value="Winged helix-like DNA-binding domain superfamily/Winged helix DNA-binding domain"/>
    <property type="match status" value="1"/>
</dbReference>